<protein>
    <submittedName>
        <fullName evidence="10">Solute carrier family 15 member 4</fullName>
    </submittedName>
</protein>
<dbReference type="InterPro" id="IPR036259">
    <property type="entry name" value="MFS_trans_sf"/>
</dbReference>
<feature type="compositionally biased region" description="Polar residues" evidence="7">
    <location>
        <begin position="47"/>
        <end position="60"/>
    </location>
</feature>
<keyword evidence="4" id="KW-0571">Peptide transport</keyword>
<feature type="transmembrane region" description="Helical" evidence="8">
    <location>
        <begin position="443"/>
        <end position="463"/>
    </location>
</feature>
<keyword evidence="4" id="KW-0653">Protein transport</keyword>
<name>A0ABM1A8V3_APLCA</name>
<dbReference type="Gene3D" id="1.20.1250.20">
    <property type="entry name" value="MFS general substrate transporter like domains"/>
    <property type="match status" value="1"/>
</dbReference>
<evidence type="ECO:0000256" key="6">
    <source>
        <dbReference type="ARBA" id="ARBA00023136"/>
    </source>
</evidence>
<feature type="transmembrane region" description="Helical" evidence="8">
    <location>
        <begin position="247"/>
        <end position="267"/>
    </location>
</feature>
<feature type="transmembrane region" description="Helical" evidence="8">
    <location>
        <begin position="99"/>
        <end position="120"/>
    </location>
</feature>
<evidence type="ECO:0000256" key="4">
    <source>
        <dbReference type="ARBA" id="ARBA00022856"/>
    </source>
</evidence>
<feature type="transmembrane region" description="Helical" evidence="8">
    <location>
        <begin position="399"/>
        <end position="422"/>
    </location>
</feature>
<feature type="transmembrane region" description="Helical" evidence="8">
    <location>
        <begin position="208"/>
        <end position="226"/>
    </location>
</feature>
<evidence type="ECO:0000313" key="10">
    <source>
        <dbReference type="RefSeq" id="XP_012943053.1"/>
    </source>
</evidence>
<dbReference type="RefSeq" id="XP_012943053.1">
    <property type="nucleotide sequence ID" value="XM_013087599.1"/>
</dbReference>
<keyword evidence="4" id="KW-0813">Transport</keyword>
<keyword evidence="5 8" id="KW-1133">Transmembrane helix</keyword>
<evidence type="ECO:0000256" key="5">
    <source>
        <dbReference type="ARBA" id="ARBA00022989"/>
    </source>
</evidence>
<gene>
    <name evidence="10" type="primary">LOC101853668</name>
</gene>
<dbReference type="Pfam" id="PF00854">
    <property type="entry name" value="PTR2"/>
    <property type="match status" value="1"/>
</dbReference>
<dbReference type="PANTHER" id="PTHR11654">
    <property type="entry name" value="OLIGOPEPTIDE TRANSPORTER-RELATED"/>
    <property type="match status" value="1"/>
</dbReference>
<feature type="region of interest" description="Disordered" evidence="7">
    <location>
        <begin position="47"/>
        <end position="80"/>
    </location>
</feature>
<feature type="transmembrane region" description="Helical" evidence="8">
    <location>
        <begin position="273"/>
        <end position="293"/>
    </location>
</feature>
<evidence type="ECO:0000256" key="3">
    <source>
        <dbReference type="ARBA" id="ARBA00022692"/>
    </source>
</evidence>
<comment type="similarity">
    <text evidence="2">Belongs to the major facilitator superfamily. Proton-dependent oligopeptide transporter (POT/PTR) (TC 2.A.17) family.</text>
</comment>
<evidence type="ECO:0000256" key="2">
    <source>
        <dbReference type="ARBA" id="ARBA00005982"/>
    </source>
</evidence>
<dbReference type="SUPFAM" id="SSF103473">
    <property type="entry name" value="MFS general substrate transporter"/>
    <property type="match status" value="1"/>
</dbReference>
<evidence type="ECO:0000256" key="7">
    <source>
        <dbReference type="SAM" id="MobiDB-lite"/>
    </source>
</evidence>
<evidence type="ECO:0000313" key="9">
    <source>
        <dbReference type="Proteomes" id="UP000694888"/>
    </source>
</evidence>
<keyword evidence="6 8" id="KW-0472">Membrane</keyword>
<dbReference type="InterPro" id="IPR000109">
    <property type="entry name" value="POT_fam"/>
</dbReference>
<feature type="transmembrane region" description="Helical" evidence="8">
    <location>
        <begin position="140"/>
        <end position="160"/>
    </location>
</feature>
<organism evidence="9 10">
    <name type="scientific">Aplysia californica</name>
    <name type="common">California sea hare</name>
    <dbReference type="NCBI Taxonomy" id="6500"/>
    <lineage>
        <taxon>Eukaryota</taxon>
        <taxon>Metazoa</taxon>
        <taxon>Spiralia</taxon>
        <taxon>Lophotrochozoa</taxon>
        <taxon>Mollusca</taxon>
        <taxon>Gastropoda</taxon>
        <taxon>Heterobranchia</taxon>
        <taxon>Euthyneura</taxon>
        <taxon>Tectipleura</taxon>
        <taxon>Aplysiida</taxon>
        <taxon>Aplysioidea</taxon>
        <taxon>Aplysiidae</taxon>
        <taxon>Aplysia</taxon>
    </lineage>
</organism>
<feature type="transmembrane region" description="Helical" evidence="8">
    <location>
        <begin position="167"/>
        <end position="188"/>
    </location>
</feature>
<proteinExistence type="inferred from homology"/>
<evidence type="ECO:0000256" key="1">
    <source>
        <dbReference type="ARBA" id="ARBA00004141"/>
    </source>
</evidence>
<dbReference type="Proteomes" id="UP000694888">
    <property type="component" value="Unplaced"/>
</dbReference>
<reference evidence="10" key="1">
    <citation type="submission" date="2025-08" db="UniProtKB">
        <authorList>
            <consortium name="RefSeq"/>
        </authorList>
    </citation>
    <scope>IDENTIFICATION</scope>
</reference>
<feature type="transmembrane region" description="Helical" evidence="8">
    <location>
        <begin position="498"/>
        <end position="518"/>
    </location>
</feature>
<accession>A0ABM1A8V3</accession>
<feature type="transmembrane region" description="Helical" evidence="8">
    <location>
        <begin position="530"/>
        <end position="551"/>
    </location>
</feature>
<comment type="subcellular location">
    <subcellularLocation>
        <location evidence="1">Membrane</location>
        <topology evidence="1">Multi-pass membrane protein</topology>
    </subcellularLocation>
</comment>
<feature type="transmembrane region" description="Helical" evidence="8">
    <location>
        <begin position="571"/>
        <end position="591"/>
    </location>
</feature>
<dbReference type="GeneID" id="101853668"/>
<evidence type="ECO:0000256" key="8">
    <source>
        <dbReference type="SAM" id="Phobius"/>
    </source>
</evidence>
<keyword evidence="9" id="KW-1185">Reference proteome</keyword>
<sequence length="691" mass="76217">MSVSVFDTPMSSWYWKQKGECVTKERVIGINLRYMAEDGVFKKVSDSTKTMEGSGDTDSQGAAHEGSKPPLTVASNGPCQTDGMDTEFTISSSLKRRTLTAALVILFAQFMERTAFYGVVSNMILFCTSNLGFDTVNATTVSLVFLGFVYLFPVLGGWVSDSYTGRFYAVLVSGFVMCLGLLFALVAAVDFSDWFDHDLSEAGKRATFFVGLGLVALGSGGFRPNISPLGAEQVKHLGDSAVDTFFSWLYWVIALGSTLAYTGVAYLEQNISFVWSFLGLFCVLFLTQIIFLASRSLFNRTKPEGSVLRVFFSVLKQAFFTNRGNHWENSSQESEPPGHLDGARMSHGGSHDNVTVDGVWSVLKMIPICALIIMFWAIYSQMQTSYFVQAERMDVRVGGVLIPAAILGSFNNFVMVIMVPVLDRIVYPFMNRIGFPLKPLRRVGLGLLLATASVLVAAVVEIYRKEYMRAPGGSHVQVLANQNFTASSMSVFVQTPQFLLIGVGEVFLGTAILEMGYTQAPKSMQGILTGIFYFSGTGNFVSLGILRLVEWGTAEDPWWGNEINDIKMENLMFLLSGIMFINFLIFTAVAWRYTYSDVTKSPTSEAESDPGKTSTADQYMMYSDIATDAKPPALDSLPNIDLSRKNDNVVSNRYLWKEEDNHLSSEPFRAGLCSLETTENGMPGTKNNVKL</sequence>
<keyword evidence="3 8" id="KW-0812">Transmembrane</keyword>
<feature type="transmembrane region" description="Helical" evidence="8">
    <location>
        <begin position="354"/>
        <end position="379"/>
    </location>
</feature>